<dbReference type="AlphaFoldDB" id="A0A1M6ZK36"/>
<accession>A0A1M6ZK36</accession>
<dbReference type="InterPro" id="IPR016181">
    <property type="entry name" value="Acyl_CoA_acyltransferase"/>
</dbReference>
<dbReference type="RefSeq" id="WP_159444965.1">
    <property type="nucleotide sequence ID" value="NZ_CALGVN010000007.1"/>
</dbReference>
<dbReference type="GO" id="GO:0005737">
    <property type="term" value="C:cytoplasm"/>
    <property type="evidence" value="ECO:0007669"/>
    <property type="project" value="TreeGrafter"/>
</dbReference>
<proteinExistence type="predicted"/>
<dbReference type="GO" id="GO:0008999">
    <property type="term" value="F:protein-N-terminal-alanine acetyltransferase activity"/>
    <property type="evidence" value="ECO:0007669"/>
    <property type="project" value="TreeGrafter"/>
</dbReference>
<dbReference type="STRING" id="1848.SAMN05443637_12425"/>
<feature type="domain" description="N-acetyltransferase" evidence="1">
    <location>
        <begin position="13"/>
        <end position="184"/>
    </location>
</feature>
<name>A0A1M6ZK36_PSETH</name>
<organism evidence="2 3">
    <name type="scientific">Pseudonocardia thermophila</name>
    <dbReference type="NCBI Taxonomy" id="1848"/>
    <lineage>
        <taxon>Bacteria</taxon>
        <taxon>Bacillati</taxon>
        <taxon>Actinomycetota</taxon>
        <taxon>Actinomycetes</taxon>
        <taxon>Pseudonocardiales</taxon>
        <taxon>Pseudonocardiaceae</taxon>
        <taxon>Pseudonocardia</taxon>
    </lineage>
</organism>
<dbReference type="PROSITE" id="PS51186">
    <property type="entry name" value="GNAT"/>
    <property type="match status" value="2"/>
</dbReference>
<keyword evidence="2" id="KW-0808">Transferase</keyword>
<dbReference type="InterPro" id="IPR000182">
    <property type="entry name" value="GNAT_dom"/>
</dbReference>
<evidence type="ECO:0000259" key="1">
    <source>
        <dbReference type="PROSITE" id="PS51186"/>
    </source>
</evidence>
<dbReference type="Proteomes" id="UP000184363">
    <property type="component" value="Unassembled WGS sequence"/>
</dbReference>
<dbReference type="PANTHER" id="PTHR43441:SF10">
    <property type="entry name" value="ACETYLTRANSFERASE"/>
    <property type="match status" value="1"/>
</dbReference>
<dbReference type="OrthoDB" id="2061990at2"/>
<gene>
    <name evidence="2" type="ORF">SAMN05443637_12425</name>
</gene>
<reference evidence="2 3" key="1">
    <citation type="submission" date="2016-11" db="EMBL/GenBank/DDBJ databases">
        <authorList>
            <person name="Jaros S."/>
            <person name="Januszkiewicz K."/>
            <person name="Wedrychowicz H."/>
        </authorList>
    </citation>
    <scope>NUCLEOTIDE SEQUENCE [LARGE SCALE GENOMIC DNA]</scope>
    <source>
        <strain evidence="2 3">DSM 43832</strain>
    </source>
</reference>
<evidence type="ECO:0000313" key="2">
    <source>
        <dbReference type="EMBL" id="SHL30891.1"/>
    </source>
</evidence>
<dbReference type="InterPro" id="IPR051908">
    <property type="entry name" value="Ribosomal_N-acetyltransferase"/>
</dbReference>
<keyword evidence="3" id="KW-1185">Reference proteome</keyword>
<dbReference type="SUPFAM" id="SSF55729">
    <property type="entry name" value="Acyl-CoA N-acyltransferases (Nat)"/>
    <property type="match status" value="2"/>
</dbReference>
<dbReference type="Pfam" id="PF13302">
    <property type="entry name" value="Acetyltransf_3"/>
    <property type="match status" value="2"/>
</dbReference>
<dbReference type="EMBL" id="FRAP01000024">
    <property type="protein sequence ID" value="SHL30891.1"/>
    <property type="molecule type" value="Genomic_DNA"/>
</dbReference>
<dbReference type="GO" id="GO:1990189">
    <property type="term" value="F:protein N-terminal-serine acetyltransferase activity"/>
    <property type="evidence" value="ECO:0007669"/>
    <property type="project" value="TreeGrafter"/>
</dbReference>
<protein>
    <submittedName>
        <fullName evidence="2">Protein N-acetyltransferase, RimJ/RimL family</fullName>
    </submittedName>
</protein>
<sequence>MPGLPPVLSDGVVTLRAHRADDVPDLVRTAQDPLFRRYTRVPVPYTERHAEDYLDHVRTAMLVGRGVHWAVEARIGGRARFCGSIDVRLNPPPEVGYGLSPWARGRGLMSRALRLAARWAFDELELPILHWSTHAGNLASWRVAHACGFSFHGVRPLSLVHRGELVDGWFGSLRPETPMAPQTPWWEIPVIEGERVRLRPLAESDVPRIAEACADPVTQFWLVALPDPYTEEDARKFVGNTHLNAALGTAVSWAIADREDDRLLANVSVFGLDDVFQPEGGEIGYWAHPDARGRGVVREGAALAVAHAFRPRGEGGLGRERLQLGASVDNAGSRAIAERLGFRFLGVHRRDGYVGRGEARRFDDGAWYELLRTP</sequence>
<dbReference type="PANTHER" id="PTHR43441">
    <property type="entry name" value="RIBOSOMAL-PROTEIN-SERINE ACETYLTRANSFERASE"/>
    <property type="match status" value="1"/>
</dbReference>
<dbReference type="Gene3D" id="3.40.630.30">
    <property type="match status" value="2"/>
</dbReference>
<evidence type="ECO:0000313" key="3">
    <source>
        <dbReference type="Proteomes" id="UP000184363"/>
    </source>
</evidence>
<feature type="domain" description="N-acetyltransferase" evidence="1">
    <location>
        <begin position="196"/>
        <end position="374"/>
    </location>
</feature>